<evidence type="ECO:0000256" key="1">
    <source>
        <dbReference type="SAM" id="MobiDB-lite"/>
    </source>
</evidence>
<evidence type="ECO:0000313" key="3">
    <source>
        <dbReference type="Proteomes" id="UP000799771"/>
    </source>
</evidence>
<organism evidence="2 3">
    <name type="scientific">Dothidotthia symphoricarpi CBS 119687</name>
    <dbReference type="NCBI Taxonomy" id="1392245"/>
    <lineage>
        <taxon>Eukaryota</taxon>
        <taxon>Fungi</taxon>
        <taxon>Dikarya</taxon>
        <taxon>Ascomycota</taxon>
        <taxon>Pezizomycotina</taxon>
        <taxon>Dothideomycetes</taxon>
        <taxon>Pleosporomycetidae</taxon>
        <taxon>Pleosporales</taxon>
        <taxon>Dothidotthiaceae</taxon>
        <taxon>Dothidotthia</taxon>
    </lineage>
</organism>
<dbReference type="Proteomes" id="UP000799771">
    <property type="component" value="Unassembled WGS sequence"/>
</dbReference>
<name>A0A6A6A5J6_9PLEO</name>
<accession>A0A6A6A5J6</accession>
<dbReference type="RefSeq" id="XP_033520273.1">
    <property type="nucleotide sequence ID" value="XM_033670835.1"/>
</dbReference>
<evidence type="ECO:0000313" key="2">
    <source>
        <dbReference type="EMBL" id="KAF2125881.1"/>
    </source>
</evidence>
<dbReference type="AlphaFoldDB" id="A0A6A6A5J6"/>
<feature type="compositionally biased region" description="Low complexity" evidence="1">
    <location>
        <begin position="223"/>
        <end position="241"/>
    </location>
</feature>
<gene>
    <name evidence="2" type="ORF">P153DRAFT_389331</name>
</gene>
<protein>
    <submittedName>
        <fullName evidence="2">Uncharacterized protein</fullName>
    </submittedName>
</protein>
<dbReference type="EMBL" id="ML977515">
    <property type="protein sequence ID" value="KAF2125881.1"/>
    <property type="molecule type" value="Genomic_DNA"/>
</dbReference>
<dbReference type="GeneID" id="54411267"/>
<proteinExistence type="predicted"/>
<keyword evidence="3" id="KW-1185">Reference proteome</keyword>
<feature type="region of interest" description="Disordered" evidence="1">
    <location>
        <begin position="197"/>
        <end position="248"/>
    </location>
</feature>
<reference evidence="2" key="1">
    <citation type="journal article" date="2020" name="Stud. Mycol.">
        <title>101 Dothideomycetes genomes: a test case for predicting lifestyles and emergence of pathogens.</title>
        <authorList>
            <person name="Haridas S."/>
            <person name="Albert R."/>
            <person name="Binder M."/>
            <person name="Bloem J."/>
            <person name="Labutti K."/>
            <person name="Salamov A."/>
            <person name="Andreopoulos B."/>
            <person name="Baker S."/>
            <person name="Barry K."/>
            <person name="Bills G."/>
            <person name="Bluhm B."/>
            <person name="Cannon C."/>
            <person name="Castanera R."/>
            <person name="Culley D."/>
            <person name="Daum C."/>
            <person name="Ezra D."/>
            <person name="Gonzalez J."/>
            <person name="Henrissat B."/>
            <person name="Kuo A."/>
            <person name="Liang C."/>
            <person name="Lipzen A."/>
            <person name="Lutzoni F."/>
            <person name="Magnuson J."/>
            <person name="Mondo S."/>
            <person name="Nolan M."/>
            <person name="Ohm R."/>
            <person name="Pangilinan J."/>
            <person name="Park H.-J."/>
            <person name="Ramirez L."/>
            <person name="Alfaro M."/>
            <person name="Sun H."/>
            <person name="Tritt A."/>
            <person name="Yoshinaga Y."/>
            <person name="Zwiers L.-H."/>
            <person name="Turgeon B."/>
            <person name="Goodwin S."/>
            <person name="Spatafora J."/>
            <person name="Crous P."/>
            <person name="Grigoriev I."/>
        </authorList>
    </citation>
    <scope>NUCLEOTIDE SEQUENCE</scope>
    <source>
        <strain evidence="2">CBS 119687</strain>
    </source>
</reference>
<sequence length="248" mass="27508">MFCPIHPPKILSRQNTLSISPVRDAAASEFLLILFLVDSEQLGRYIPVKRLPESTTTRIASRISHRRCSPHLSVVRFPPRLLDRLTLWTTSSTPSREPYAAEKPAFSPHFQEHAIVNPPCPPPPQITQQAIYSRLPCSSYFRPLSVDATASRIPYDLACWLHSNHHLLSKAAALRGPQSTQTAIPCLDLAWNAHLSTRQPTQDNPGRHILTPATAQPTNPRMSVASRSHSRHSTASSTVVTFGAAQPR</sequence>